<evidence type="ECO:0000256" key="6">
    <source>
        <dbReference type="ARBA" id="ARBA00023192"/>
    </source>
</evidence>
<evidence type="ECO:0000256" key="1">
    <source>
        <dbReference type="ARBA" id="ARBA00001933"/>
    </source>
</evidence>
<organism evidence="9 10">
    <name type="scientific">Furculomyces boomerangus</name>
    <dbReference type="NCBI Taxonomy" id="61424"/>
    <lineage>
        <taxon>Eukaryota</taxon>
        <taxon>Fungi</taxon>
        <taxon>Fungi incertae sedis</taxon>
        <taxon>Zoopagomycota</taxon>
        <taxon>Kickxellomycotina</taxon>
        <taxon>Harpellomycetes</taxon>
        <taxon>Harpellales</taxon>
        <taxon>Harpellaceae</taxon>
        <taxon>Furculomyces</taxon>
    </lineage>
</organism>
<keyword evidence="7" id="KW-0732">Signal</keyword>
<dbReference type="InterPro" id="IPR050214">
    <property type="entry name" value="Cys_Synth/Cystath_Beta-Synth"/>
</dbReference>
<evidence type="ECO:0000256" key="2">
    <source>
        <dbReference type="ARBA" id="ARBA00007103"/>
    </source>
</evidence>
<dbReference type="PROSITE" id="PS00901">
    <property type="entry name" value="CYS_SYNTHASE"/>
    <property type="match status" value="1"/>
</dbReference>
<comment type="similarity">
    <text evidence="2">Belongs to the cysteine synthase/cystathionine beta-synthase family.</text>
</comment>
<dbReference type="FunFam" id="3.40.50.1100:FF:000016">
    <property type="entry name" value="Cysteine synthase A"/>
    <property type="match status" value="1"/>
</dbReference>
<evidence type="ECO:0000256" key="4">
    <source>
        <dbReference type="ARBA" id="ARBA00022679"/>
    </source>
</evidence>
<keyword evidence="6" id="KW-0198">Cysteine biosynthesis</keyword>
<gene>
    <name evidence="9" type="ORF">BB559_000143</name>
</gene>
<dbReference type="SUPFAM" id="SSF53686">
    <property type="entry name" value="Tryptophan synthase beta subunit-like PLP-dependent enzymes"/>
    <property type="match status" value="1"/>
</dbReference>
<name>A0A2T9Z668_9FUNG</name>
<feature type="signal peptide" evidence="7">
    <location>
        <begin position="1"/>
        <end position="15"/>
    </location>
</feature>
<dbReference type="CDD" id="cd01561">
    <property type="entry name" value="CBS_like"/>
    <property type="match status" value="1"/>
</dbReference>
<feature type="domain" description="Tryptophan synthase beta chain-like PALP" evidence="8">
    <location>
        <begin position="46"/>
        <end position="396"/>
    </location>
</feature>
<accession>A0A2T9Z668</accession>
<reference evidence="9 10" key="1">
    <citation type="journal article" date="2018" name="MBio">
        <title>Comparative Genomics Reveals the Core Gene Toolbox for the Fungus-Insect Symbiosis.</title>
        <authorList>
            <person name="Wang Y."/>
            <person name="Stata M."/>
            <person name="Wang W."/>
            <person name="Stajich J.E."/>
            <person name="White M.M."/>
            <person name="Moncalvo J.M."/>
        </authorList>
    </citation>
    <scope>NUCLEOTIDE SEQUENCE [LARGE SCALE GENOMIC DNA]</scope>
    <source>
        <strain evidence="9 10">AUS-77-4</strain>
    </source>
</reference>
<dbReference type="Gene3D" id="3.40.50.1100">
    <property type="match status" value="2"/>
</dbReference>
<dbReference type="Proteomes" id="UP000245699">
    <property type="component" value="Unassembled WGS sequence"/>
</dbReference>
<comment type="cofactor">
    <cofactor evidence="1">
        <name>pyridoxal 5'-phosphate</name>
        <dbReference type="ChEBI" id="CHEBI:597326"/>
    </cofactor>
</comment>
<evidence type="ECO:0000259" key="8">
    <source>
        <dbReference type="Pfam" id="PF00291"/>
    </source>
</evidence>
<dbReference type="InterPro" id="IPR036052">
    <property type="entry name" value="TrpB-like_PALP_sf"/>
</dbReference>
<dbReference type="GO" id="GO:0016740">
    <property type="term" value="F:transferase activity"/>
    <property type="evidence" value="ECO:0007669"/>
    <property type="project" value="UniProtKB-KW"/>
</dbReference>
<sequence>MHQSTLLLLPTASLALWLLYRSIKQKPSFTTAKKETPISDQIHQDITELIGNTPIIRIKSLSSLLSCNILAKVEYLNPGGSAKDRVALQIIQDAEDQLKLTPGSDICIFEGTSGSTGISMCMVAHAKGYHSYIVMPNDVASEKRLLLERMGATVELVKPCSIVDPGNFVRVAERRAKEYTEGSLEISSQPKTSSKKPRCGYFMNQFENPSNLKAHYNHTGPEIYAQTGGKLDAIVHGSATGGTLAGMTLYLKPKIPNLKVYLADPPGSGLANKVNYNVMYSESEKEGKRRRHQIDTIVEGVGLNRLTKNFSLLFDRNEVKKLRKGDSEVSLSTRMLTTALNGAFVIPDQKTIWMSRWLMKHDGLFVGSSSALNCVAVIEIARILGPGCTILTILCDSGQRHLTKFWNNEWLQKNGFDSDTPEDLSVF</sequence>
<evidence type="ECO:0000256" key="5">
    <source>
        <dbReference type="ARBA" id="ARBA00022898"/>
    </source>
</evidence>
<evidence type="ECO:0000313" key="9">
    <source>
        <dbReference type="EMBL" id="PVV00091.1"/>
    </source>
</evidence>
<keyword evidence="10" id="KW-1185">Reference proteome</keyword>
<keyword evidence="3" id="KW-0028">Amino-acid biosynthesis</keyword>
<feature type="chain" id="PRO_5015569076" description="Tryptophan synthase beta chain-like PALP domain-containing protein" evidence="7">
    <location>
        <begin position="16"/>
        <end position="427"/>
    </location>
</feature>
<dbReference type="OrthoDB" id="10259545at2759"/>
<protein>
    <recommendedName>
        <fullName evidence="8">Tryptophan synthase beta chain-like PALP domain-containing protein</fullName>
    </recommendedName>
</protein>
<dbReference type="STRING" id="61424.A0A2T9Z668"/>
<evidence type="ECO:0000256" key="3">
    <source>
        <dbReference type="ARBA" id="ARBA00022605"/>
    </source>
</evidence>
<dbReference type="GO" id="GO:0006535">
    <property type="term" value="P:cysteine biosynthetic process from serine"/>
    <property type="evidence" value="ECO:0007669"/>
    <property type="project" value="InterPro"/>
</dbReference>
<proteinExistence type="inferred from homology"/>
<keyword evidence="5" id="KW-0663">Pyridoxal phosphate</keyword>
<dbReference type="InterPro" id="IPR001216">
    <property type="entry name" value="P-phosphate_BS"/>
</dbReference>
<dbReference type="Pfam" id="PF00291">
    <property type="entry name" value="PALP"/>
    <property type="match status" value="1"/>
</dbReference>
<evidence type="ECO:0000313" key="10">
    <source>
        <dbReference type="Proteomes" id="UP000245699"/>
    </source>
</evidence>
<dbReference type="AlphaFoldDB" id="A0A2T9Z668"/>
<comment type="caution">
    <text evidence="9">The sequence shown here is derived from an EMBL/GenBank/DDBJ whole genome shotgun (WGS) entry which is preliminary data.</text>
</comment>
<dbReference type="InterPro" id="IPR001926">
    <property type="entry name" value="TrpB-like_PALP"/>
</dbReference>
<dbReference type="PANTHER" id="PTHR10314">
    <property type="entry name" value="CYSTATHIONINE BETA-SYNTHASE"/>
    <property type="match status" value="1"/>
</dbReference>
<evidence type="ECO:0000256" key="7">
    <source>
        <dbReference type="SAM" id="SignalP"/>
    </source>
</evidence>
<keyword evidence="4" id="KW-0808">Transferase</keyword>
<dbReference type="EMBL" id="MBFT01000007">
    <property type="protein sequence ID" value="PVV00091.1"/>
    <property type="molecule type" value="Genomic_DNA"/>
</dbReference>